<evidence type="ECO:0000313" key="2">
    <source>
        <dbReference type="Proteomes" id="UP000623129"/>
    </source>
</evidence>
<gene>
    <name evidence="1" type="ORF">FCM35_KLT15540</name>
</gene>
<dbReference type="OrthoDB" id="4062651at2759"/>
<dbReference type="PANTHER" id="PTHR48055">
    <property type="entry name" value="LEUCINE-RICH REPEAT RECEPTOR PROTEIN KINASE EMS1"/>
    <property type="match status" value="1"/>
</dbReference>
<reference evidence="1" key="1">
    <citation type="submission" date="2020-01" db="EMBL/GenBank/DDBJ databases">
        <title>Genome sequence of Kobresia littledalei, the first chromosome-level genome in the family Cyperaceae.</title>
        <authorList>
            <person name="Qu G."/>
        </authorList>
    </citation>
    <scope>NUCLEOTIDE SEQUENCE</scope>
    <source>
        <strain evidence="1">C.B.Clarke</strain>
        <tissue evidence="1">Leaf</tissue>
    </source>
</reference>
<organism evidence="1 2">
    <name type="scientific">Carex littledalei</name>
    <dbReference type="NCBI Taxonomy" id="544730"/>
    <lineage>
        <taxon>Eukaryota</taxon>
        <taxon>Viridiplantae</taxon>
        <taxon>Streptophyta</taxon>
        <taxon>Embryophyta</taxon>
        <taxon>Tracheophyta</taxon>
        <taxon>Spermatophyta</taxon>
        <taxon>Magnoliopsida</taxon>
        <taxon>Liliopsida</taxon>
        <taxon>Poales</taxon>
        <taxon>Cyperaceae</taxon>
        <taxon>Cyperoideae</taxon>
        <taxon>Cariceae</taxon>
        <taxon>Carex</taxon>
        <taxon>Carex subgen. Euthyceras</taxon>
    </lineage>
</organism>
<proteinExistence type="predicted"/>
<dbReference type="EMBL" id="SWLB01000003">
    <property type="protein sequence ID" value="KAF3339769.1"/>
    <property type="molecule type" value="Genomic_DNA"/>
</dbReference>
<accession>A0A833RVB5</accession>
<dbReference type="AlphaFoldDB" id="A0A833RVB5"/>
<comment type="caution">
    <text evidence="1">The sequence shown here is derived from an EMBL/GenBank/DDBJ whole genome shotgun (WGS) entry which is preliminary data.</text>
</comment>
<name>A0A833RVB5_9POAL</name>
<dbReference type="GO" id="GO:0016020">
    <property type="term" value="C:membrane"/>
    <property type="evidence" value="ECO:0007669"/>
    <property type="project" value="TreeGrafter"/>
</dbReference>
<dbReference type="PANTHER" id="PTHR48055:SF22">
    <property type="entry name" value="LEUCINE-RICH REPEAT RECEPTOR-LIKE SERINE_THREONINE_TYROSINE-PROTEIN KINASE SOBIR1"/>
    <property type="match status" value="1"/>
</dbReference>
<dbReference type="Gene3D" id="1.10.510.10">
    <property type="entry name" value="Transferase(Phosphotransferase) domain 1"/>
    <property type="match status" value="1"/>
</dbReference>
<dbReference type="Proteomes" id="UP000623129">
    <property type="component" value="Unassembled WGS sequence"/>
</dbReference>
<evidence type="ECO:0000313" key="1">
    <source>
        <dbReference type="EMBL" id="KAF3339769.1"/>
    </source>
</evidence>
<protein>
    <submittedName>
        <fullName evidence="1">Leucine-rich repeat receptor-like protein</fullName>
    </submittedName>
</protein>
<keyword evidence="1" id="KW-0675">Receptor</keyword>
<sequence>MGKQPTDEFFQSTEEMSLVKWLRNTMHTDNAAAVIDPVLAGGDFDEQIKLVLRIACFCTVDNPKERPTSKDAKRILTLISNYIFLRSFRT</sequence>
<keyword evidence="2" id="KW-1185">Reference proteome</keyword>
<dbReference type="InterPro" id="IPR051564">
    <property type="entry name" value="LRR_receptor-like_kinase"/>
</dbReference>